<feature type="compositionally biased region" description="Basic and acidic residues" evidence="8">
    <location>
        <begin position="16"/>
        <end position="28"/>
    </location>
</feature>
<keyword evidence="4" id="KW-0677">Repeat</keyword>
<evidence type="ECO:0000256" key="7">
    <source>
        <dbReference type="ARBA" id="ARBA00034651"/>
    </source>
</evidence>
<feature type="transmembrane region" description="Helical" evidence="9">
    <location>
        <begin position="262"/>
        <end position="282"/>
    </location>
</feature>
<dbReference type="InterPro" id="IPR034294">
    <property type="entry name" value="Aquaporin_transptr"/>
</dbReference>
<dbReference type="Pfam" id="PF00230">
    <property type="entry name" value="MIP"/>
    <property type="match status" value="1"/>
</dbReference>
<evidence type="ECO:0000256" key="5">
    <source>
        <dbReference type="ARBA" id="ARBA00022989"/>
    </source>
</evidence>
<feature type="transmembrane region" description="Helical" evidence="9">
    <location>
        <begin position="375"/>
        <end position="396"/>
    </location>
</feature>
<gene>
    <name evidence="10" type="ORF">HDK90DRAFT_343283</name>
</gene>
<dbReference type="InterPro" id="IPR023271">
    <property type="entry name" value="Aquaporin-like"/>
</dbReference>
<keyword evidence="3 9" id="KW-0812">Transmembrane</keyword>
<accession>A0ABR1YG13</accession>
<dbReference type="PANTHER" id="PTHR19139">
    <property type="entry name" value="AQUAPORIN TRANSPORTER"/>
    <property type="match status" value="1"/>
</dbReference>
<dbReference type="PANTHER" id="PTHR19139:SF283">
    <property type="entry name" value="AQUAPORIN"/>
    <property type="match status" value="1"/>
</dbReference>
<feature type="region of interest" description="Disordered" evidence="8">
    <location>
        <begin position="1"/>
        <end position="85"/>
    </location>
</feature>
<comment type="catalytic activity">
    <reaction evidence="7">
        <text>H2O(in) = H2O(out)</text>
        <dbReference type="Rhea" id="RHEA:29667"/>
        <dbReference type="ChEBI" id="CHEBI:15377"/>
    </reaction>
</comment>
<evidence type="ECO:0000256" key="3">
    <source>
        <dbReference type="ARBA" id="ARBA00022692"/>
    </source>
</evidence>
<feature type="transmembrane region" description="Helical" evidence="9">
    <location>
        <begin position="217"/>
        <end position="242"/>
    </location>
</feature>
<evidence type="ECO:0000256" key="9">
    <source>
        <dbReference type="SAM" id="Phobius"/>
    </source>
</evidence>
<dbReference type="EMBL" id="JBBWRZ010000009">
    <property type="protein sequence ID" value="KAK8228981.1"/>
    <property type="molecule type" value="Genomic_DNA"/>
</dbReference>
<feature type="region of interest" description="Disordered" evidence="8">
    <location>
        <begin position="153"/>
        <end position="197"/>
    </location>
</feature>
<evidence type="ECO:0000256" key="1">
    <source>
        <dbReference type="ARBA" id="ARBA00004141"/>
    </source>
</evidence>
<evidence type="ECO:0000313" key="10">
    <source>
        <dbReference type="EMBL" id="KAK8228981.1"/>
    </source>
</evidence>
<keyword evidence="6 9" id="KW-0472">Membrane</keyword>
<comment type="caution">
    <text evidence="10">The sequence shown here is derived from an EMBL/GenBank/DDBJ whole genome shotgun (WGS) entry which is preliminary data.</text>
</comment>
<reference evidence="10 11" key="1">
    <citation type="submission" date="2024-04" db="EMBL/GenBank/DDBJ databases">
        <title>Phyllosticta paracitricarpa is synonymous to the EU quarantine fungus P. citricarpa based on phylogenomic analyses.</title>
        <authorList>
            <consortium name="Lawrence Berkeley National Laboratory"/>
            <person name="Van Ingen-Buijs V.A."/>
            <person name="Van Westerhoven A.C."/>
            <person name="Haridas S."/>
            <person name="Skiadas P."/>
            <person name="Martin F."/>
            <person name="Groenewald J.Z."/>
            <person name="Crous P.W."/>
            <person name="Seidl M.F."/>
        </authorList>
    </citation>
    <scope>NUCLEOTIDE SEQUENCE [LARGE SCALE GENOMIC DNA]</scope>
    <source>
        <strain evidence="10 11">CBS 123374</strain>
    </source>
</reference>
<feature type="region of interest" description="Disordered" evidence="8">
    <location>
        <begin position="471"/>
        <end position="521"/>
    </location>
</feature>
<evidence type="ECO:0000256" key="8">
    <source>
        <dbReference type="SAM" id="MobiDB-lite"/>
    </source>
</evidence>
<comment type="subcellular location">
    <subcellularLocation>
        <location evidence="1">Membrane</location>
        <topology evidence="1">Multi-pass membrane protein</topology>
    </subcellularLocation>
</comment>
<feature type="compositionally biased region" description="Gly residues" evidence="8">
    <location>
        <begin position="489"/>
        <end position="501"/>
    </location>
</feature>
<feature type="transmembrane region" description="Helical" evidence="9">
    <location>
        <begin position="350"/>
        <end position="368"/>
    </location>
</feature>
<dbReference type="Proteomes" id="UP001492380">
    <property type="component" value="Unassembled WGS sequence"/>
</dbReference>
<protein>
    <submittedName>
        <fullName evidence="10">Aquaporin-like protein</fullName>
    </submittedName>
</protein>
<sequence>MASDQPPQLPIYYGERTADGRIIKRPSVDPEGTEPLGSPPARTSTEEQFPRTTAGATVRDTQVPDVESASDVFNQGPRQPPSAVQRWGTLGEGRAVDSRAWRNTAASRRRLNDEYYLPEYGGRGYVEYDDDVPLRRAGSRSYATLRETRSGPLAYRGGSLADRARMGDGPPPSRPVTARIYSEDDDPYRGEGGGRGPPDDMMRLPMMWWMNSSAKNHFVACLGEFFGTFLFLFFGFAGATTASNGNPKDPVTGDPLSFNPAVYLYIAFSFGFGLLVAAWIFYRISGSLFNPAITLGMVLVRALTVTRGILVAVAQLLGGIFAAFMVSVLYPGDFNVRTTLASNTSTARGVFIEAVGTSLLVFTVFMLAKEKHKATYVAPVGIGLALFVIHLGTLYYTGTSVNPARSFGPCVINGKFDAEHWIYWVGPALGALFAYLFFTFIKVLEYETANPGQDAAYPEEEKETAALLKEKRSMGSMRVRQRFDSLKGQSGGGGNREGTGTAGTAAPTVTSEQQFTTKYPE</sequence>
<name>A0ABR1YG13_9PEZI</name>
<feature type="transmembrane region" description="Helical" evidence="9">
    <location>
        <begin position="309"/>
        <end position="330"/>
    </location>
</feature>
<evidence type="ECO:0000256" key="2">
    <source>
        <dbReference type="ARBA" id="ARBA00006175"/>
    </source>
</evidence>
<evidence type="ECO:0000313" key="11">
    <source>
        <dbReference type="Proteomes" id="UP001492380"/>
    </source>
</evidence>
<proteinExistence type="inferred from homology"/>
<dbReference type="SUPFAM" id="SSF81338">
    <property type="entry name" value="Aquaporin-like"/>
    <property type="match status" value="1"/>
</dbReference>
<feature type="compositionally biased region" description="Polar residues" evidence="8">
    <location>
        <begin position="511"/>
        <end position="521"/>
    </location>
</feature>
<organism evidence="10 11">
    <name type="scientific">Phyllosticta capitalensis</name>
    <dbReference type="NCBI Taxonomy" id="121624"/>
    <lineage>
        <taxon>Eukaryota</taxon>
        <taxon>Fungi</taxon>
        <taxon>Dikarya</taxon>
        <taxon>Ascomycota</taxon>
        <taxon>Pezizomycotina</taxon>
        <taxon>Dothideomycetes</taxon>
        <taxon>Dothideomycetes incertae sedis</taxon>
        <taxon>Botryosphaeriales</taxon>
        <taxon>Phyllostictaceae</taxon>
        <taxon>Phyllosticta</taxon>
    </lineage>
</organism>
<feature type="transmembrane region" description="Helical" evidence="9">
    <location>
        <begin position="421"/>
        <end position="441"/>
    </location>
</feature>
<evidence type="ECO:0000256" key="6">
    <source>
        <dbReference type="ARBA" id="ARBA00023136"/>
    </source>
</evidence>
<dbReference type="PRINTS" id="PR00783">
    <property type="entry name" value="MINTRINSICP"/>
</dbReference>
<keyword evidence="5 9" id="KW-1133">Transmembrane helix</keyword>
<comment type="similarity">
    <text evidence="2">Belongs to the MIP/aquaporin (TC 1.A.8) family.</text>
</comment>
<dbReference type="Gene3D" id="1.20.1080.10">
    <property type="entry name" value="Glycerol uptake facilitator protein"/>
    <property type="match status" value="1"/>
</dbReference>
<keyword evidence="11" id="KW-1185">Reference proteome</keyword>
<evidence type="ECO:0000256" key="4">
    <source>
        <dbReference type="ARBA" id="ARBA00022737"/>
    </source>
</evidence>
<dbReference type="InterPro" id="IPR000425">
    <property type="entry name" value="MIP"/>
</dbReference>